<dbReference type="Pfam" id="PF06067">
    <property type="entry name" value="DUF932"/>
    <property type="match status" value="1"/>
</dbReference>
<organism evidence="1 2">
    <name type="scientific">Pseudooceanicola albus</name>
    <dbReference type="NCBI Taxonomy" id="2692189"/>
    <lineage>
        <taxon>Bacteria</taxon>
        <taxon>Pseudomonadati</taxon>
        <taxon>Pseudomonadota</taxon>
        <taxon>Alphaproteobacteria</taxon>
        <taxon>Rhodobacterales</taxon>
        <taxon>Paracoccaceae</taxon>
        <taxon>Pseudooceanicola</taxon>
    </lineage>
</organism>
<evidence type="ECO:0000313" key="2">
    <source>
        <dbReference type="Proteomes" id="UP000477911"/>
    </source>
</evidence>
<proteinExistence type="predicted"/>
<dbReference type="InterPro" id="IPR026325">
    <property type="entry name" value="DUF932"/>
</dbReference>
<sequence length="293" mass="32829">MSFHRYMRGMSNGGVISARTGEVLSNEELQKVVPSIFATEAHESRSARFAPIPTASVLDGLRAEGFDPFFAQQARTRIEGKQEFTKHMLRLRHRSLARANGEAFEVILVNANDGTSSYQMLPGFFRFVCANGLMVGDTFEEVKVRHTGDAVHEVIEGAYRVLEEAPRVTAQVDAFKGLTLNQDEQRAFAEAAHILRFPTAHPEQIEEAKPAPITAEMLLRPRRRDDLAENLWTTFNVVQENVIRGGQRSRVRDANNQIRNVSSRAVKGIDQNKALNRALWTLAERMTELKGAA</sequence>
<dbReference type="EMBL" id="WUMU01000016">
    <property type="protein sequence ID" value="MXN19103.1"/>
    <property type="molecule type" value="Genomic_DNA"/>
</dbReference>
<name>A0A6L7G8U3_9RHOB</name>
<evidence type="ECO:0000313" key="1">
    <source>
        <dbReference type="EMBL" id="MXN19103.1"/>
    </source>
</evidence>
<dbReference type="AlphaFoldDB" id="A0A6L7G8U3"/>
<dbReference type="RefSeq" id="WP_160895220.1">
    <property type="nucleotide sequence ID" value="NZ_WUMU01000016.1"/>
</dbReference>
<protein>
    <submittedName>
        <fullName evidence="1">DUF932 domain-containing protein</fullName>
    </submittedName>
</protein>
<gene>
    <name evidence="1" type="ORF">GR170_14765</name>
</gene>
<reference evidence="1 2" key="1">
    <citation type="submission" date="2019-12" db="EMBL/GenBank/DDBJ databases">
        <authorList>
            <person name="Li M."/>
        </authorList>
    </citation>
    <scope>NUCLEOTIDE SEQUENCE [LARGE SCALE GENOMIC DNA]</scope>
    <source>
        <strain evidence="1 2">GBMRC 2024</strain>
    </source>
</reference>
<keyword evidence="2" id="KW-1185">Reference proteome</keyword>
<comment type="caution">
    <text evidence="1">The sequence shown here is derived from an EMBL/GenBank/DDBJ whole genome shotgun (WGS) entry which is preliminary data.</text>
</comment>
<accession>A0A6L7G8U3</accession>
<dbReference type="Proteomes" id="UP000477911">
    <property type="component" value="Unassembled WGS sequence"/>
</dbReference>